<dbReference type="Gene3D" id="1.10.10.60">
    <property type="entry name" value="Homeodomain-like"/>
    <property type="match status" value="1"/>
</dbReference>
<evidence type="ECO:0000313" key="1">
    <source>
        <dbReference type="EMBL" id="CAB4142001.1"/>
    </source>
</evidence>
<sequence>MEEQKKKRGRKCTYSLEKADLIIKYLEAGNTKKASYEALGIDATTFYRWVEKYENFANRIKEAEARAEIRNVAIINKAAQTSWQASAWWLERRRKEDYGKKEQLDVTTNGKDINQLSDEELNARLEYLLNKS</sequence>
<gene>
    <name evidence="1" type="ORF">UFOVP423_28</name>
</gene>
<name>A0A6J5M777_9CAUD</name>
<dbReference type="EMBL" id="LR796403">
    <property type="protein sequence ID" value="CAB4142001.1"/>
    <property type="molecule type" value="Genomic_DNA"/>
</dbReference>
<accession>A0A6J5M777</accession>
<protein>
    <submittedName>
        <fullName evidence="1">Uncharacterized protein</fullName>
    </submittedName>
</protein>
<organism evidence="1">
    <name type="scientific">uncultured Caudovirales phage</name>
    <dbReference type="NCBI Taxonomy" id="2100421"/>
    <lineage>
        <taxon>Viruses</taxon>
        <taxon>Duplodnaviria</taxon>
        <taxon>Heunggongvirae</taxon>
        <taxon>Uroviricota</taxon>
        <taxon>Caudoviricetes</taxon>
        <taxon>Peduoviridae</taxon>
        <taxon>Maltschvirus</taxon>
        <taxon>Maltschvirus maltsch</taxon>
    </lineage>
</organism>
<reference evidence="1" key="1">
    <citation type="submission" date="2020-04" db="EMBL/GenBank/DDBJ databases">
        <authorList>
            <person name="Chiriac C."/>
            <person name="Salcher M."/>
            <person name="Ghai R."/>
            <person name="Kavagutti S V."/>
        </authorList>
    </citation>
    <scope>NUCLEOTIDE SEQUENCE</scope>
</reference>
<proteinExistence type="predicted"/>